<dbReference type="GO" id="GO:0008757">
    <property type="term" value="F:S-adenosylmethionine-dependent methyltransferase activity"/>
    <property type="evidence" value="ECO:0007669"/>
    <property type="project" value="InterPro"/>
</dbReference>
<dbReference type="Pfam" id="PF08241">
    <property type="entry name" value="Methyltransf_11"/>
    <property type="match status" value="1"/>
</dbReference>
<dbReference type="InterPro" id="IPR050602">
    <property type="entry name" value="Malonyl-ACP_OMT"/>
</dbReference>
<dbReference type="RefSeq" id="WP_229669346.1">
    <property type="nucleotide sequence ID" value="NZ_BMOB01000005.1"/>
</dbReference>
<evidence type="ECO:0000313" key="10">
    <source>
        <dbReference type="EMBL" id="GGI86031.1"/>
    </source>
</evidence>
<comment type="function">
    <text evidence="8">Converts the free carboxyl group of a malonyl-thioester to its methyl ester by transfer of a methyl group from S-adenosyl-L-methionine (SAM). It allows to synthesize pimeloyl-ACP via the fatty acid synthetic pathway.</text>
</comment>
<evidence type="ECO:0000313" key="11">
    <source>
        <dbReference type="Proteomes" id="UP000630149"/>
    </source>
</evidence>
<dbReference type="GO" id="GO:0032259">
    <property type="term" value="P:methylation"/>
    <property type="evidence" value="ECO:0007669"/>
    <property type="project" value="UniProtKB-KW"/>
</dbReference>
<keyword evidence="4 8" id="KW-0489">Methyltransferase</keyword>
<dbReference type="InterPro" id="IPR013216">
    <property type="entry name" value="Methyltransf_11"/>
</dbReference>
<dbReference type="PANTHER" id="PTHR13090">
    <property type="entry name" value="ARGININE-HYDROXYLASE NDUFAF5, MITOCHONDRIAL"/>
    <property type="match status" value="1"/>
</dbReference>
<keyword evidence="7 8" id="KW-0093">Biotin biosynthesis</keyword>
<feature type="domain" description="Methyltransferase type 11" evidence="9">
    <location>
        <begin position="47"/>
        <end position="143"/>
    </location>
</feature>
<protein>
    <recommendedName>
        <fullName evidence="3 8">Malonyl-[acyl-carrier protein] O-methyltransferase</fullName>
        <shortName evidence="8">Malonyl-ACP O-methyltransferase</shortName>
        <ecNumber evidence="3 8">2.1.1.197</ecNumber>
    </recommendedName>
    <alternativeName>
        <fullName evidence="8">Biotin synthesis protein BioC</fullName>
    </alternativeName>
</protein>
<evidence type="ECO:0000256" key="6">
    <source>
        <dbReference type="ARBA" id="ARBA00022691"/>
    </source>
</evidence>
<evidence type="ECO:0000256" key="8">
    <source>
        <dbReference type="HAMAP-Rule" id="MF_00835"/>
    </source>
</evidence>
<dbReference type="GO" id="GO:0010340">
    <property type="term" value="F:carboxyl-O-methyltransferase activity"/>
    <property type="evidence" value="ECO:0007669"/>
    <property type="project" value="UniProtKB-UniRule"/>
</dbReference>
<dbReference type="HAMAP" id="MF_00835">
    <property type="entry name" value="BioC"/>
    <property type="match status" value="1"/>
</dbReference>
<comment type="similarity">
    <text evidence="8">Belongs to the methyltransferase superfamily.</text>
</comment>
<evidence type="ECO:0000256" key="3">
    <source>
        <dbReference type="ARBA" id="ARBA00012327"/>
    </source>
</evidence>
<organism evidence="10 11">
    <name type="scientific">Legionella impletisoli</name>
    <dbReference type="NCBI Taxonomy" id="343510"/>
    <lineage>
        <taxon>Bacteria</taxon>
        <taxon>Pseudomonadati</taxon>
        <taxon>Pseudomonadota</taxon>
        <taxon>Gammaproteobacteria</taxon>
        <taxon>Legionellales</taxon>
        <taxon>Legionellaceae</taxon>
        <taxon>Legionella</taxon>
    </lineage>
</organism>
<evidence type="ECO:0000256" key="1">
    <source>
        <dbReference type="ARBA" id="ARBA00000852"/>
    </source>
</evidence>
<dbReference type="CDD" id="cd02440">
    <property type="entry name" value="AdoMet_MTases"/>
    <property type="match status" value="1"/>
</dbReference>
<keyword evidence="5 8" id="KW-0808">Transferase</keyword>
<evidence type="ECO:0000256" key="7">
    <source>
        <dbReference type="ARBA" id="ARBA00022756"/>
    </source>
</evidence>
<dbReference type="NCBIfam" id="TIGR02072">
    <property type="entry name" value="BioC"/>
    <property type="match status" value="1"/>
</dbReference>
<evidence type="ECO:0000256" key="2">
    <source>
        <dbReference type="ARBA" id="ARBA00004746"/>
    </source>
</evidence>
<dbReference type="Gene3D" id="3.40.50.150">
    <property type="entry name" value="Vaccinia Virus protein VP39"/>
    <property type="match status" value="1"/>
</dbReference>
<gene>
    <name evidence="8 10" type="primary">bioC</name>
    <name evidence="10" type="ORF">GCM10007966_13320</name>
</gene>
<dbReference type="GO" id="GO:0102130">
    <property type="term" value="F:malonyl-CoA methyltransferase activity"/>
    <property type="evidence" value="ECO:0007669"/>
    <property type="project" value="UniProtKB-EC"/>
</dbReference>
<dbReference type="Proteomes" id="UP000630149">
    <property type="component" value="Unassembled WGS sequence"/>
</dbReference>
<dbReference type="EMBL" id="BMOB01000005">
    <property type="protein sequence ID" value="GGI86031.1"/>
    <property type="molecule type" value="Genomic_DNA"/>
</dbReference>
<reference evidence="10" key="2">
    <citation type="submission" date="2020-09" db="EMBL/GenBank/DDBJ databases">
        <authorList>
            <person name="Sun Q."/>
            <person name="Ohkuma M."/>
        </authorList>
    </citation>
    <scope>NUCLEOTIDE SEQUENCE</scope>
    <source>
        <strain evidence="10">JCM 13919</strain>
    </source>
</reference>
<evidence type="ECO:0000256" key="4">
    <source>
        <dbReference type="ARBA" id="ARBA00022603"/>
    </source>
</evidence>
<dbReference type="GO" id="GO:0009102">
    <property type="term" value="P:biotin biosynthetic process"/>
    <property type="evidence" value="ECO:0007669"/>
    <property type="project" value="UniProtKB-UniRule"/>
</dbReference>
<evidence type="ECO:0000259" key="9">
    <source>
        <dbReference type="Pfam" id="PF08241"/>
    </source>
</evidence>
<evidence type="ECO:0000256" key="5">
    <source>
        <dbReference type="ARBA" id="ARBA00022679"/>
    </source>
</evidence>
<keyword evidence="6 8" id="KW-0949">S-adenosyl-L-methionine</keyword>
<reference evidence="10" key="1">
    <citation type="journal article" date="2014" name="Int. J. Syst. Evol. Microbiol.">
        <title>Complete genome sequence of Corynebacterium casei LMG S-19264T (=DSM 44701T), isolated from a smear-ripened cheese.</title>
        <authorList>
            <consortium name="US DOE Joint Genome Institute (JGI-PGF)"/>
            <person name="Walter F."/>
            <person name="Albersmeier A."/>
            <person name="Kalinowski J."/>
            <person name="Ruckert C."/>
        </authorList>
    </citation>
    <scope>NUCLEOTIDE SEQUENCE</scope>
    <source>
        <strain evidence="10">JCM 13919</strain>
    </source>
</reference>
<comment type="catalytic activity">
    <reaction evidence="1 8">
        <text>malonyl-[ACP] + S-adenosyl-L-methionine = malonyl-[ACP] methyl ester + S-adenosyl-L-homocysteine</text>
        <dbReference type="Rhea" id="RHEA:17105"/>
        <dbReference type="Rhea" id="RHEA-COMP:9623"/>
        <dbReference type="Rhea" id="RHEA-COMP:9954"/>
        <dbReference type="ChEBI" id="CHEBI:57856"/>
        <dbReference type="ChEBI" id="CHEBI:59789"/>
        <dbReference type="ChEBI" id="CHEBI:78449"/>
        <dbReference type="ChEBI" id="CHEBI:78845"/>
        <dbReference type="EC" id="2.1.1.197"/>
    </reaction>
</comment>
<dbReference type="InterPro" id="IPR011814">
    <property type="entry name" value="BioC"/>
</dbReference>
<keyword evidence="11" id="KW-1185">Reference proteome</keyword>
<dbReference type="AlphaFoldDB" id="A0A917ND34"/>
<name>A0A917ND34_9GAMM</name>
<dbReference type="PANTHER" id="PTHR13090:SF1">
    <property type="entry name" value="ARGININE-HYDROXYLASE NDUFAF5, MITOCHONDRIAL"/>
    <property type="match status" value="1"/>
</dbReference>
<dbReference type="InterPro" id="IPR029063">
    <property type="entry name" value="SAM-dependent_MTases_sf"/>
</dbReference>
<sequence>MNRKTEICNSFNKQAKQYERAAKIQIEIGNRLFERLDYLKINPRFILDLGCGTGLFTQKLKKQYPHAKLVGLDFAEAMLQEAKTKQGWRRKWSLVNGDMAKLPFATGVFDLVFANQVLHWSSPLGKALKEISRVMNVNGCLMFTTLGPDTFMELRHAWEQVDHFSHVNDFVDMHDLGDALMQQHYLDPVVDMEMLTVHFKTLEDLLYSLKSQGVRNIHSNRNKGLTGKQRLKKFKEAYCNLRTENDRYPLTYEVVYGHAWKGAIRQTNHGTETVISIEQLKRTL</sequence>
<dbReference type="EC" id="2.1.1.197" evidence="3 8"/>
<dbReference type="SUPFAM" id="SSF53335">
    <property type="entry name" value="S-adenosyl-L-methionine-dependent methyltransferases"/>
    <property type="match status" value="1"/>
</dbReference>
<comment type="caution">
    <text evidence="10">The sequence shown here is derived from an EMBL/GenBank/DDBJ whole genome shotgun (WGS) entry which is preliminary data.</text>
</comment>
<accession>A0A917ND34</accession>
<proteinExistence type="inferred from homology"/>
<comment type="pathway">
    <text evidence="2 8">Cofactor biosynthesis; biotin biosynthesis.</text>
</comment>